<dbReference type="RefSeq" id="WP_247242614.1">
    <property type="nucleotide sequence ID" value="NZ_JALJRA010000002.1"/>
</dbReference>
<evidence type="ECO:0000313" key="3">
    <source>
        <dbReference type="EMBL" id="MET3584502.1"/>
    </source>
</evidence>
<keyword evidence="2" id="KW-0812">Transmembrane</keyword>
<accession>A0ABV2H1S5</accession>
<feature type="region of interest" description="Disordered" evidence="1">
    <location>
        <begin position="68"/>
        <end position="111"/>
    </location>
</feature>
<feature type="region of interest" description="Disordered" evidence="1">
    <location>
        <begin position="1"/>
        <end position="35"/>
    </location>
</feature>
<comment type="caution">
    <text evidence="3">The sequence shown here is derived from an EMBL/GenBank/DDBJ whole genome shotgun (WGS) entry which is preliminary data.</text>
</comment>
<evidence type="ECO:0000313" key="4">
    <source>
        <dbReference type="Proteomes" id="UP001549031"/>
    </source>
</evidence>
<feature type="transmembrane region" description="Helical" evidence="2">
    <location>
        <begin position="38"/>
        <end position="60"/>
    </location>
</feature>
<sequence>MNTRFDPNEPRGGTKSTDRTGPGPGQPMSGTEARQGRAGFPVLKVLIAALVLLGIAWGVAEIWGEATEPPVEQTATPPAGDTTPANQEAQPTADPADAPTRAPLVGGATAD</sequence>
<feature type="compositionally biased region" description="Low complexity" evidence="1">
    <location>
        <begin position="74"/>
        <end position="103"/>
    </location>
</feature>
<proteinExistence type="predicted"/>
<keyword evidence="2" id="KW-0472">Membrane</keyword>
<name>A0ABV2H1S5_9HYPH</name>
<organism evidence="3 4">
    <name type="scientific">Pseudorhizobium tarimense</name>
    <dbReference type="NCBI Taxonomy" id="1079109"/>
    <lineage>
        <taxon>Bacteria</taxon>
        <taxon>Pseudomonadati</taxon>
        <taxon>Pseudomonadota</taxon>
        <taxon>Alphaproteobacteria</taxon>
        <taxon>Hyphomicrobiales</taxon>
        <taxon>Rhizobiaceae</taxon>
        <taxon>Rhizobium/Agrobacterium group</taxon>
        <taxon>Pseudorhizobium</taxon>
    </lineage>
</organism>
<protein>
    <submittedName>
        <fullName evidence="3">Uncharacterized protein</fullName>
    </submittedName>
</protein>
<reference evidence="3 4" key="1">
    <citation type="submission" date="2024-06" db="EMBL/GenBank/DDBJ databases">
        <title>Genomic Encyclopedia of Type Strains, Phase IV (KMG-IV): sequencing the most valuable type-strain genomes for metagenomic binning, comparative biology and taxonomic classification.</title>
        <authorList>
            <person name="Goeker M."/>
        </authorList>
    </citation>
    <scope>NUCLEOTIDE SEQUENCE [LARGE SCALE GENOMIC DNA]</scope>
    <source>
        <strain evidence="3 4">DSM 105042</strain>
    </source>
</reference>
<dbReference type="EMBL" id="JBEPLJ010000002">
    <property type="protein sequence ID" value="MET3584502.1"/>
    <property type="molecule type" value="Genomic_DNA"/>
</dbReference>
<dbReference type="Proteomes" id="UP001549031">
    <property type="component" value="Unassembled WGS sequence"/>
</dbReference>
<evidence type="ECO:0000256" key="1">
    <source>
        <dbReference type="SAM" id="MobiDB-lite"/>
    </source>
</evidence>
<gene>
    <name evidence="3" type="ORF">ABID21_000597</name>
</gene>
<keyword evidence="4" id="KW-1185">Reference proteome</keyword>
<keyword evidence="2" id="KW-1133">Transmembrane helix</keyword>
<evidence type="ECO:0000256" key="2">
    <source>
        <dbReference type="SAM" id="Phobius"/>
    </source>
</evidence>